<sequence length="120" mass="12934">MKEDLSSALCRVASNNNNNNTKSQMQTGKMAEASRADGRWVVQMAPQSLTGQQRKLDSEQPAKAVTPLANQDTSKQVSTLNDTAKSRKAANEKGAVGEVVAQRLPFLYVAKVISTIVNSL</sequence>
<evidence type="ECO:0000256" key="1">
    <source>
        <dbReference type="SAM" id="MobiDB-lite"/>
    </source>
</evidence>
<dbReference type="EMBL" id="KL367569">
    <property type="protein sequence ID" value="KFD63633.1"/>
    <property type="molecule type" value="Genomic_DNA"/>
</dbReference>
<proteinExistence type="predicted"/>
<feature type="region of interest" description="Disordered" evidence="1">
    <location>
        <begin position="49"/>
        <end position="93"/>
    </location>
</feature>
<evidence type="ECO:0000313" key="2">
    <source>
        <dbReference type="EMBL" id="KFD49417.1"/>
    </source>
</evidence>
<feature type="compositionally biased region" description="Polar residues" evidence="1">
    <location>
        <begin position="68"/>
        <end position="83"/>
    </location>
</feature>
<organism evidence="3">
    <name type="scientific">Trichuris suis</name>
    <name type="common">pig whipworm</name>
    <dbReference type="NCBI Taxonomy" id="68888"/>
    <lineage>
        <taxon>Eukaryota</taxon>
        <taxon>Metazoa</taxon>
        <taxon>Ecdysozoa</taxon>
        <taxon>Nematoda</taxon>
        <taxon>Enoplea</taxon>
        <taxon>Dorylaimia</taxon>
        <taxon>Trichinellida</taxon>
        <taxon>Trichuridae</taxon>
        <taxon>Trichuris</taxon>
    </lineage>
</organism>
<reference evidence="3 4" key="1">
    <citation type="journal article" date="2014" name="Nat. Genet.">
        <title>Genome and transcriptome of the porcine whipworm Trichuris suis.</title>
        <authorList>
            <person name="Jex A.R."/>
            <person name="Nejsum P."/>
            <person name="Schwarz E.M."/>
            <person name="Hu L."/>
            <person name="Young N.D."/>
            <person name="Hall R.S."/>
            <person name="Korhonen P.K."/>
            <person name="Liao S."/>
            <person name="Thamsborg S."/>
            <person name="Xia J."/>
            <person name="Xu P."/>
            <person name="Wang S."/>
            <person name="Scheerlinck J.P."/>
            <person name="Hofmann A."/>
            <person name="Sternberg P.W."/>
            <person name="Wang J."/>
            <person name="Gasser R.B."/>
        </authorList>
    </citation>
    <scope>NUCLEOTIDE SEQUENCE [LARGE SCALE GENOMIC DNA]</scope>
    <source>
        <strain evidence="3">DCEP-RM93F</strain>
        <strain evidence="2">DCEP-RM93M</strain>
    </source>
</reference>
<keyword evidence="4" id="KW-1185">Reference proteome</keyword>
<dbReference type="EMBL" id="KL363271">
    <property type="protein sequence ID" value="KFD49417.1"/>
    <property type="molecule type" value="Genomic_DNA"/>
</dbReference>
<protein>
    <submittedName>
        <fullName evidence="3">Uncharacterized protein</fullName>
    </submittedName>
</protein>
<feature type="region of interest" description="Disordered" evidence="1">
    <location>
        <begin position="13"/>
        <end position="35"/>
    </location>
</feature>
<dbReference type="Proteomes" id="UP000030758">
    <property type="component" value="Unassembled WGS sequence"/>
</dbReference>
<evidence type="ECO:0000313" key="3">
    <source>
        <dbReference type="EMBL" id="KFD63633.1"/>
    </source>
</evidence>
<gene>
    <name evidence="2" type="ORF">M513_09684</name>
    <name evidence="3" type="ORF">M514_09684</name>
</gene>
<evidence type="ECO:0000313" key="4">
    <source>
        <dbReference type="Proteomes" id="UP000030764"/>
    </source>
</evidence>
<dbReference type="Proteomes" id="UP000030764">
    <property type="component" value="Unassembled WGS sequence"/>
</dbReference>
<dbReference type="AlphaFoldDB" id="A0A085N2D7"/>
<accession>A0A085N2D7</accession>
<name>A0A085N2D7_9BILA</name>